<feature type="signal peptide" evidence="5">
    <location>
        <begin position="1"/>
        <end position="26"/>
    </location>
</feature>
<dbReference type="PANTHER" id="PTHR30483">
    <property type="entry name" value="LEUCINE-SPECIFIC-BINDING PROTEIN"/>
    <property type="match status" value="1"/>
</dbReference>
<dbReference type="Gene3D" id="3.40.50.2300">
    <property type="match status" value="2"/>
</dbReference>
<evidence type="ECO:0000256" key="4">
    <source>
        <dbReference type="ARBA" id="ARBA00022970"/>
    </source>
</evidence>
<dbReference type="Proteomes" id="UP000289200">
    <property type="component" value="Unassembled WGS sequence"/>
</dbReference>
<dbReference type="PRINTS" id="PR00337">
    <property type="entry name" value="LEUILEVALBP"/>
</dbReference>
<keyword evidence="8" id="KW-1185">Reference proteome</keyword>
<dbReference type="InterPro" id="IPR000709">
    <property type="entry name" value="Leu_Ile_Val-bd"/>
</dbReference>
<dbReference type="Pfam" id="PF13458">
    <property type="entry name" value="Peripla_BP_6"/>
    <property type="match status" value="1"/>
</dbReference>
<gene>
    <name evidence="7" type="ORF">RHODGE_RHODGE_03686</name>
</gene>
<reference evidence="8" key="1">
    <citation type="submission" date="2018-10" db="EMBL/GenBank/DDBJ databases">
        <authorList>
            <person name="Peiro R."/>
            <person name="Begona"/>
            <person name="Cbmso G."/>
            <person name="Lopez M."/>
            <person name="Gonzalez S."/>
            <person name="Sacristan E."/>
            <person name="Castillo E."/>
        </authorList>
    </citation>
    <scope>NUCLEOTIDE SEQUENCE [LARGE SCALE GENOMIC DNA]</scope>
</reference>
<dbReference type="InterPro" id="IPR051010">
    <property type="entry name" value="BCAA_transport"/>
</dbReference>
<keyword evidence="2" id="KW-0813">Transport</keyword>
<evidence type="ECO:0000313" key="7">
    <source>
        <dbReference type="EMBL" id="VCU10029.1"/>
    </source>
</evidence>
<dbReference type="AlphaFoldDB" id="A0A447CXM6"/>
<dbReference type="GO" id="GO:0006865">
    <property type="term" value="P:amino acid transport"/>
    <property type="evidence" value="ECO:0007669"/>
    <property type="project" value="UniProtKB-KW"/>
</dbReference>
<keyword evidence="3 5" id="KW-0732">Signal</keyword>
<evidence type="ECO:0000256" key="3">
    <source>
        <dbReference type="ARBA" id="ARBA00022729"/>
    </source>
</evidence>
<dbReference type="SUPFAM" id="SSF53822">
    <property type="entry name" value="Periplasmic binding protein-like I"/>
    <property type="match status" value="1"/>
</dbReference>
<evidence type="ECO:0000313" key="8">
    <source>
        <dbReference type="Proteomes" id="UP000289200"/>
    </source>
</evidence>
<protein>
    <submittedName>
        <fullName evidence="7">Leu/Ile/Val-binding protein</fullName>
    </submittedName>
</protein>
<organism evidence="7 8">
    <name type="scientific">Rhodoplanes serenus</name>
    <dbReference type="NCBI Taxonomy" id="200615"/>
    <lineage>
        <taxon>Bacteria</taxon>
        <taxon>Pseudomonadati</taxon>
        <taxon>Pseudomonadota</taxon>
        <taxon>Alphaproteobacteria</taxon>
        <taxon>Hyphomicrobiales</taxon>
        <taxon>Nitrobacteraceae</taxon>
        <taxon>Rhodoplanes</taxon>
    </lineage>
</organism>
<sequence length="407" mass="43566">MFDPMKPDRRTILKTGAAALATGVLAAPTVLRAQPAAIKVGVLQPVTGALAHDGQQGRIGAELAIRDINAGGGIKSLGGARLEMVFGDAKSTPEGGTQEVERMQGEGVVAVVGGYASAICLATTQAAARYDLPYVVDVGVSDQIVRRGLKNTFRIAPGFGTCATQALDNLVRINDAAGKPARTVVLIHEDGLFGSGLAKLLQTELPKRGFEVLETIAHPTPTRDMSNVALQIRAKKPDLVIPSSYYGEYVLLARTMQQQRIRPKAIYAVLNGAASNFRFVKEFPEAANLMMDCNHWHDPRNPKAIALRKEVEARGAFWTYNIPLNYSAMLFLADALERAKSTDRAAVIEALAASTFDGHIMPYGPTKFVDGTNTGAAPVNLQVQGNDIKVIYPDTFADGKPVFPMPA</sequence>
<dbReference type="OrthoDB" id="7318060at2"/>
<dbReference type="EMBL" id="UWOC01000170">
    <property type="protein sequence ID" value="VCU10029.1"/>
    <property type="molecule type" value="Genomic_DNA"/>
</dbReference>
<dbReference type="CDD" id="cd06340">
    <property type="entry name" value="PBP1_ABC_ligand_binding-like"/>
    <property type="match status" value="1"/>
</dbReference>
<dbReference type="PROSITE" id="PS51318">
    <property type="entry name" value="TAT"/>
    <property type="match status" value="1"/>
</dbReference>
<dbReference type="InterPro" id="IPR028082">
    <property type="entry name" value="Peripla_BP_I"/>
</dbReference>
<dbReference type="InterPro" id="IPR028081">
    <property type="entry name" value="Leu-bd"/>
</dbReference>
<evidence type="ECO:0000256" key="1">
    <source>
        <dbReference type="ARBA" id="ARBA00010062"/>
    </source>
</evidence>
<keyword evidence="4" id="KW-0029">Amino-acid transport</keyword>
<dbReference type="PANTHER" id="PTHR30483:SF37">
    <property type="entry name" value="ABC TRANSPORTER SUBSTRATE-BINDING PROTEIN"/>
    <property type="match status" value="1"/>
</dbReference>
<proteinExistence type="inferred from homology"/>
<comment type="caution">
    <text evidence="7">The sequence shown here is derived from an EMBL/GenBank/DDBJ whole genome shotgun (WGS) entry which is preliminary data.</text>
</comment>
<evidence type="ECO:0000256" key="2">
    <source>
        <dbReference type="ARBA" id="ARBA00022448"/>
    </source>
</evidence>
<name>A0A447CXM6_9BRAD</name>
<evidence type="ECO:0000259" key="6">
    <source>
        <dbReference type="Pfam" id="PF13458"/>
    </source>
</evidence>
<feature type="domain" description="Leucine-binding protein" evidence="6">
    <location>
        <begin position="38"/>
        <end position="381"/>
    </location>
</feature>
<dbReference type="InterPro" id="IPR006311">
    <property type="entry name" value="TAT_signal"/>
</dbReference>
<evidence type="ECO:0000256" key="5">
    <source>
        <dbReference type="SAM" id="SignalP"/>
    </source>
</evidence>
<dbReference type="RefSeq" id="WP_129610585.1">
    <property type="nucleotide sequence ID" value="NZ_UWOC01000170.1"/>
</dbReference>
<feature type="chain" id="PRO_5019427929" evidence="5">
    <location>
        <begin position="27"/>
        <end position="407"/>
    </location>
</feature>
<comment type="similarity">
    <text evidence="1">Belongs to the leucine-binding protein family.</text>
</comment>
<accession>A0A447CXM6</accession>